<dbReference type="EMBL" id="JAACJL010000001">
    <property type="protein sequence ID" value="KAF4623614.1"/>
    <property type="molecule type" value="Genomic_DNA"/>
</dbReference>
<comment type="caution">
    <text evidence="3">The sequence shown here is derived from an EMBL/GenBank/DDBJ whole genome shotgun (WGS) entry which is preliminary data.</text>
</comment>
<feature type="region of interest" description="Disordered" evidence="1">
    <location>
        <begin position="311"/>
        <end position="332"/>
    </location>
</feature>
<keyword evidence="2" id="KW-1133">Transmembrane helix</keyword>
<dbReference type="AlphaFoldDB" id="A0A8H4R4X9"/>
<evidence type="ECO:0000256" key="1">
    <source>
        <dbReference type="SAM" id="MobiDB-lite"/>
    </source>
</evidence>
<name>A0A8H4R4X9_9AGAR</name>
<keyword evidence="2" id="KW-0472">Membrane</keyword>
<sequence length="833" mass="95666">MSFIPESYPINDSHKRGGGLQVVDSVLYFSPNSTRVLTHIPTPHTATDNSLKNPFLPAPNKSGHYAFDTVNASDYQSPLWWTPQFEWAAFIHRFATFEGPILGILNQYKVHEKEEKGFGMPLHQVRGWSGLERDLSFAIVILAKCSGTSLLLPVLPSIFGYKRFFKTEQEALQSIKRSREWFALWIGAFCYVVFAMEAKNKLHPHSMSWEDILISSGCHPVWIEGILASGCLEASAERSGVLLCLERDRHCIHFFLNNNVPVWYKWNDQPEYAAYGPTNEQRKTILDSPPEIANPKFPWVDFFAKRELENQRTESLETQEQKQRRLNRLRQPPQASGRVFEWVQDESETWIRQPVAKRFNLSTLEFYDESCIRYDSFRNEFDCCEMFNVGKDSTECFTEDELRTFECVDKVNESFSNPYETPVDTSMLDDTLPPQAASFSTVDALESHIQSFCSLQYGFTGPLPNIHPIQSFDIAAQKNFLKLLGIEWTEERAEVFNRGSTAAVRTFLDLLASKNFSRISKDEWDLSLEHRQTMHLNARLKMIRKLVAVDKIYYMFLLPDNNNWHITTTCASHALMVCRLDCSYNSRDVAMYMVNQGMPFHTMQASKTLSRAPPSTITTALRTPQRDQHHVFTPKDFEVFCARLLVYTRQSSRAARAALKRGGYVWRACNRVAFSIILDGPVVWSTDPDEYILAVDPTSGIEYVDEKLTEKELELFCGMYNCSTGRGLQVAKRSWYPFVGSFENSGQDYGMWTENSENVFKIFCDNMPTRQPLPISKWTKQLKKGSTQLRKILAASNEVADKLIEDVFVAWERVESCDAILYASLRVSFSLHV</sequence>
<keyword evidence="4" id="KW-1185">Reference proteome</keyword>
<feature type="transmembrane region" description="Helical" evidence="2">
    <location>
        <begin position="135"/>
        <end position="161"/>
    </location>
</feature>
<evidence type="ECO:0000256" key="2">
    <source>
        <dbReference type="SAM" id="Phobius"/>
    </source>
</evidence>
<evidence type="ECO:0000313" key="4">
    <source>
        <dbReference type="Proteomes" id="UP000521872"/>
    </source>
</evidence>
<dbReference type="Proteomes" id="UP000521872">
    <property type="component" value="Unassembled WGS sequence"/>
</dbReference>
<keyword evidence="2" id="KW-0812">Transmembrane</keyword>
<evidence type="ECO:0000313" key="3">
    <source>
        <dbReference type="EMBL" id="KAF4623614.1"/>
    </source>
</evidence>
<organism evidence="3 4">
    <name type="scientific">Agrocybe pediades</name>
    <dbReference type="NCBI Taxonomy" id="84607"/>
    <lineage>
        <taxon>Eukaryota</taxon>
        <taxon>Fungi</taxon>
        <taxon>Dikarya</taxon>
        <taxon>Basidiomycota</taxon>
        <taxon>Agaricomycotina</taxon>
        <taxon>Agaricomycetes</taxon>
        <taxon>Agaricomycetidae</taxon>
        <taxon>Agaricales</taxon>
        <taxon>Agaricineae</taxon>
        <taxon>Strophariaceae</taxon>
        <taxon>Agrocybe</taxon>
    </lineage>
</organism>
<proteinExistence type="predicted"/>
<protein>
    <submittedName>
        <fullName evidence="3">Uncharacterized protein</fullName>
    </submittedName>
</protein>
<accession>A0A8H4R4X9</accession>
<reference evidence="3 4" key="1">
    <citation type="submission" date="2019-12" db="EMBL/GenBank/DDBJ databases">
        <authorList>
            <person name="Floudas D."/>
            <person name="Bentzer J."/>
            <person name="Ahren D."/>
            <person name="Johansson T."/>
            <person name="Persson P."/>
            <person name="Tunlid A."/>
        </authorList>
    </citation>
    <scope>NUCLEOTIDE SEQUENCE [LARGE SCALE GENOMIC DNA]</scope>
    <source>
        <strain evidence="3 4">CBS 102.39</strain>
    </source>
</reference>
<feature type="transmembrane region" description="Helical" evidence="2">
    <location>
        <begin position="181"/>
        <end position="198"/>
    </location>
</feature>
<feature type="compositionally biased region" description="Basic and acidic residues" evidence="1">
    <location>
        <begin position="311"/>
        <end position="323"/>
    </location>
</feature>
<gene>
    <name evidence="3" type="ORF">D9613_001483</name>
</gene>